<evidence type="ECO:0000256" key="1">
    <source>
        <dbReference type="ARBA" id="ARBA00022679"/>
    </source>
</evidence>
<evidence type="ECO:0000313" key="5">
    <source>
        <dbReference type="Proteomes" id="UP001304683"/>
    </source>
</evidence>
<dbReference type="RefSeq" id="WP_318750214.1">
    <property type="nucleotide sequence ID" value="NZ_CP132508.1"/>
</dbReference>
<dbReference type="SMART" id="SM01120">
    <property type="entry name" value="Dak2"/>
    <property type="match status" value="1"/>
</dbReference>
<proteinExistence type="predicted"/>
<evidence type="ECO:0000259" key="3">
    <source>
        <dbReference type="PROSITE" id="PS51480"/>
    </source>
</evidence>
<organism evidence="4 5">
    <name type="scientific">Thermaerobacter composti</name>
    <dbReference type="NCBI Taxonomy" id="554949"/>
    <lineage>
        <taxon>Bacteria</taxon>
        <taxon>Bacillati</taxon>
        <taxon>Bacillota</taxon>
        <taxon>Clostridia</taxon>
        <taxon>Eubacteriales</taxon>
        <taxon>Clostridiales Family XVII. Incertae Sedis</taxon>
        <taxon>Thermaerobacter</taxon>
    </lineage>
</organism>
<evidence type="ECO:0000313" key="4">
    <source>
        <dbReference type="EMBL" id="WPD18369.1"/>
    </source>
</evidence>
<dbReference type="GO" id="GO:0016301">
    <property type="term" value="F:kinase activity"/>
    <property type="evidence" value="ECO:0007669"/>
    <property type="project" value="UniProtKB-KW"/>
</dbReference>
<keyword evidence="2 4" id="KW-0418">Kinase</keyword>
<keyword evidence="5" id="KW-1185">Reference proteome</keyword>
<name>A0ABZ0QNW9_9FIRM</name>
<gene>
    <name evidence="4" type="primary">dhaL</name>
    <name evidence="4" type="ORF">Q5761_08295</name>
</gene>
<feature type="domain" description="DhaL" evidence="3">
    <location>
        <begin position="15"/>
        <end position="214"/>
    </location>
</feature>
<dbReference type="EMBL" id="CP132508">
    <property type="protein sequence ID" value="WPD18369.1"/>
    <property type="molecule type" value="Genomic_DNA"/>
</dbReference>
<dbReference type="InterPro" id="IPR036117">
    <property type="entry name" value="DhaL_dom_sf"/>
</dbReference>
<dbReference type="PROSITE" id="PS51480">
    <property type="entry name" value="DHAL"/>
    <property type="match status" value="1"/>
</dbReference>
<dbReference type="InterPro" id="IPR004007">
    <property type="entry name" value="DhaL_dom"/>
</dbReference>
<sequence>MGGAGEVAGRGVDAGRVRAFIRRFAQLVAEHKDELTALDAAIGDADHGTNLDRGLQAALERLPGEGASPADLLKAVAMALIAKVGGASGPLYGTAFLRAATAAGGKAVLEPTDVAALFRAALAGIQERGKAAVGEKTMIDALAPAVEALEAALGRGADLAEALAEAARAAREGSDRTIPLVATKGRASYLGERSRGHRDPGSLSAALMMQAAAETLAGGKAP</sequence>
<dbReference type="InterPro" id="IPR050861">
    <property type="entry name" value="Dihydroxyacetone_Kinase"/>
</dbReference>
<dbReference type="Pfam" id="PF02734">
    <property type="entry name" value="Dak2"/>
    <property type="match status" value="1"/>
</dbReference>
<accession>A0ABZ0QNW9</accession>
<dbReference type="Proteomes" id="UP001304683">
    <property type="component" value="Chromosome"/>
</dbReference>
<reference evidence="4 5" key="1">
    <citation type="submission" date="2023-08" db="EMBL/GenBank/DDBJ databases">
        <title>Genome sequence of Thermaerobacter compostii strain Ins1, a spore-forming filamentous bacterium isolated from a deep geothermal reservoir.</title>
        <authorList>
            <person name="Bregnard D."/>
            <person name="Gonzalez D."/>
            <person name="Junier P."/>
        </authorList>
    </citation>
    <scope>NUCLEOTIDE SEQUENCE [LARGE SCALE GENOMIC DNA]</scope>
    <source>
        <strain evidence="4 5">Ins1</strain>
    </source>
</reference>
<keyword evidence="1" id="KW-0808">Transferase</keyword>
<dbReference type="PANTHER" id="PTHR28629:SF4">
    <property type="entry name" value="TRIOKINASE_FMN CYCLASE"/>
    <property type="match status" value="1"/>
</dbReference>
<dbReference type="NCBIfam" id="TIGR02365">
    <property type="entry name" value="dha_L_ycgS"/>
    <property type="match status" value="1"/>
</dbReference>
<evidence type="ECO:0000256" key="2">
    <source>
        <dbReference type="ARBA" id="ARBA00022777"/>
    </source>
</evidence>
<dbReference type="PANTHER" id="PTHR28629">
    <property type="entry name" value="TRIOKINASE/FMN CYCLASE"/>
    <property type="match status" value="1"/>
</dbReference>
<dbReference type="Gene3D" id="1.25.40.340">
    <property type="match status" value="1"/>
</dbReference>
<protein>
    <submittedName>
        <fullName evidence="4">Dihydroxyacetone kinase subunit DhaL</fullName>
    </submittedName>
</protein>
<dbReference type="SUPFAM" id="SSF101473">
    <property type="entry name" value="DhaL-like"/>
    <property type="match status" value="1"/>
</dbReference>
<dbReference type="InterPro" id="IPR012737">
    <property type="entry name" value="DhaK_L_YcgS"/>
</dbReference>